<reference evidence="1" key="1">
    <citation type="submission" date="2020-03" db="EMBL/GenBank/DDBJ databases">
        <title>Five strains of Vibrio campbellii isolated from Mariana Trench.</title>
        <authorList>
            <person name="Liang J."/>
            <person name="Zhang X.-H."/>
        </authorList>
    </citation>
    <scope>NUCLEOTIDE SEQUENCE</scope>
    <source>
        <strain evidence="1">LJC014</strain>
        <plasmid evidence="1">unnamed1</plasmid>
    </source>
</reference>
<name>A0AAE9SM98_9VIBR</name>
<evidence type="ECO:0000313" key="1">
    <source>
        <dbReference type="EMBL" id="UTZ29889.1"/>
    </source>
</evidence>
<dbReference type="EMBL" id="CP050469">
    <property type="protein sequence ID" value="UTZ29889.1"/>
    <property type="molecule type" value="Genomic_DNA"/>
</dbReference>
<accession>A0AAE9SM98</accession>
<dbReference type="RefSeq" id="WP_130267590.1">
    <property type="nucleotide sequence ID" value="NZ_CP050469.1"/>
</dbReference>
<protein>
    <recommendedName>
        <fullName evidence="3">Restriction endonuclease</fullName>
    </recommendedName>
</protein>
<evidence type="ECO:0008006" key="3">
    <source>
        <dbReference type="Google" id="ProtNLM"/>
    </source>
</evidence>
<evidence type="ECO:0000313" key="2">
    <source>
        <dbReference type="Proteomes" id="UP001058687"/>
    </source>
</evidence>
<geneLocation type="plasmid" evidence="1 2">
    <name>unnamed1</name>
</geneLocation>
<keyword evidence="1" id="KW-0614">Plasmid</keyword>
<gene>
    <name evidence="1" type="ORF">HB761_24850</name>
</gene>
<organism evidence="1 2">
    <name type="scientific">Vibrio campbellii</name>
    <dbReference type="NCBI Taxonomy" id="680"/>
    <lineage>
        <taxon>Bacteria</taxon>
        <taxon>Pseudomonadati</taxon>
        <taxon>Pseudomonadota</taxon>
        <taxon>Gammaproteobacteria</taxon>
        <taxon>Vibrionales</taxon>
        <taxon>Vibrionaceae</taxon>
        <taxon>Vibrio</taxon>
    </lineage>
</organism>
<dbReference type="AlphaFoldDB" id="A0AAE9SM98"/>
<proteinExistence type="predicted"/>
<sequence length="222" mass="25549">MEFEDMSIGQLAALEPMIPEIGGFPSRVIALRSGYNNWLARLYQDLDYIIKEVIFPSASYRQNDGEDRFNLEIGNSLKLMGYQASHDRWNNGHPDIFVESPGYGYKWTGESKIHSTYDYLLEGYKQLCERYSSGFEHQDQGAVLVITTNVDIKSLMENWRKKLADDVDYQAAGVSVYDCKFDKTCFMSSHKHSVSGEDFEVRHIPISIRFQPTDKSAMNRKK</sequence>
<dbReference type="Proteomes" id="UP001058687">
    <property type="component" value="Plasmid unnamed1"/>
</dbReference>